<feature type="transmembrane region" description="Helical" evidence="1">
    <location>
        <begin position="256"/>
        <end position="276"/>
    </location>
</feature>
<dbReference type="VEuPathDB" id="FungiDB:ASPWEDRAFT_119845"/>
<organism evidence="2 3">
    <name type="scientific">Aspergillus wentii DTO 134E9</name>
    <dbReference type="NCBI Taxonomy" id="1073089"/>
    <lineage>
        <taxon>Eukaryota</taxon>
        <taxon>Fungi</taxon>
        <taxon>Dikarya</taxon>
        <taxon>Ascomycota</taxon>
        <taxon>Pezizomycotina</taxon>
        <taxon>Eurotiomycetes</taxon>
        <taxon>Eurotiomycetidae</taxon>
        <taxon>Eurotiales</taxon>
        <taxon>Aspergillaceae</taxon>
        <taxon>Aspergillus</taxon>
        <taxon>Aspergillus subgen. Cremei</taxon>
    </lineage>
</organism>
<reference evidence="3" key="1">
    <citation type="journal article" date="2017" name="Genome Biol.">
        <title>Comparative genomics reveals high biological diversity and specific adaptations in the industrially and medically important fungal genus Aspergillus.</title>
        <authorList>
            <person name="de Vries R.P."/>
            <person name="Riley R."/>
            <person name="Wiebenga A."/>
            <person name="Aguilar-Osorio G."/>
            <person name="Amillis S."/>
            <person name="Uchima C.A."/>
            <person name="Anderluh G."/>
            <person name="Asadollahi M."/>
            <person name="Askin M."/>
            <person name="Barry K."/>
            <person name="Battaglia E."/>
            <person name="Bayram O."/>
            <person name="Benocci T."/>
            <person name="Braus-Stromeyer S.A."/>
            <person name="Caldana C."/>
            <person name="Canovas D."/>
            <person name="Cerqueira G.C."/>
            <person name="Chen F."/>
            <person name="Chen W."/>
            <person name="Choi C."/>
            <person name="Clum A."/>
            <person name="Dos Santos R.A."/>
            <person name="Damasio A.R."/>
            <person name="Diallinas G."/>
            <person name="Emri T."/>
            <person name="Fekete E."/>
            <person name="Flipphi M."/>
            <person name="Freyberg S."/>
            <person name="Gallo A."/>
            <person name="Gournas C."/>
            <person name="Habgood R."/>
            <person name="Hainaut M."/>
            <person name="Harispe M.L."/>
            <person name="Henrissat B."/>
            <person name="Hilden K.S."/>
            <person name="Hope R."/>
            <person name="Hossain A."/>
            <person name="Karabika E."/>
            <person name="Karaffa L."/>
            <person name="Karanyi Z."/>
            <person name="Krasevec N."/>
            <person name="Kuo A."/>
            <person name="Kusch H."/>
            <person name="LaButti K."/>
            <person name="Lagendijk E.L."/>
            <person name="Lapidus A."/>
            <person name="Levasseur A."/>
            <person name="Lindquist E."/>
            <person name="Lipzen A."/>
            <person name="Logrieco A.F."/>
            <person name="MacCabe A."/>
            <person name="Maekelae M.R."/>
            <person name="Malavazi I."/>
            <person name="Melin P."/>
            <person name="Meyer V."/>
            <person name="Mielnichuk N."/>
            <person name="Miskei M."/>
            <person name="Molnar A.P."/>
            <person name="Mule G."/>
            <person name="Ngan C.Y."/>
            <person name="Orejas M."/>
            <person name="Orosz E."/>
            <person name="Ouedraogo J.P."/>
            <person name="Overkamp K.M."/>
            <person name="Park H.-S."/>
            <person name="Perrone G."/>
            <person name="Piumi F."/>
            <person name="Punt P.J."/>
            <person name="Ram A.F."/>
            <person name="Ramon A."/>
            <person name="Rauscher S."/>
            <person name="Record E."/>
            <person name="Riano-Pachon D.M."/>
            <person name="Robert V."/>
            <person name="Roehrig J."/>
            <person name="Ruller R."/>
            <person name="Salamov A."/>
            <person name="Salih N.S."/>
            <person name="Samson R.A."/>
            <person name="Sandor E."/>
            <person name="Sanguinetti M."/>
            <person name="Schuetze T."/>
            <person name="Sepcic K."/>
            <person name="Shelest E."/>
            <person name="Sherlock G."/>
            <person name="Sophianopoulou V."/>
            <person name="Squina F.M."/>
            <person name="Sun H."/>
            <person name="Susca A."/>
            <person name="Todd R.B."/>
            <person name="Tsang A."/>
            <person name="Unkles S.E."/>
            <person name="van de Wiele N."/>
            <person name="van Rossen-Uffink D."/>
            <person name="Oliveira J.V."/>
            <person name="Vesth T.C."/>
            <person name="Visser J."/>
            <person name="Yu J.-H."/>
            <person name="Zhou M."/>
            <person name="Andersen M.R."/>
            <person name="Archer D.B."/>
            <person name="Baker S.E."/>
            <person name="Benoit I."/>
            <person name="Brakhage A.A."/>
            <person name="Braus G.H."/>
            <person name="Fischer R."/>
            <person name="Frisvad J.C."/>
            <person name="Goldman G.H."/>
            <person name="Houbraken J."/>
            <person name="Oakley B."/>
            <person name="Pocsi I."/>
            <person name="Scazzocchio C."/>
            <person name="Seiboth B."/>
            <person name="vanKuyk P.A."/>
            <person name="Wortman J."/>
            <person name="Dyer P.S."/>
            <person name="Grigoriev I.V."/>
        </authorList>
    </citation>
    <scope>NUCLEOTIDE SEQUENCE [LARGE SCALE GENOMIC DNA]</scope>
    <source>
        <strain evidence="3">DTO 134E9</strain>
    </source>
</reference>
<evidence type="ECO:0008006" key="4">
    <source>
        <dbReference type="Google" id="ProtNLM"/>
    </source>
</evidence>
<feature type="transmembrane region" description="Helical" evidence="1">
    <location>
        <begin position="106"/>
        <end position="125"/>
    </location>
</feature>
<gene>
    <name evidence="2" type="ORF">ASPWEDRAFT_119845</name>
</gene>
<dbReference type="PANTHER" id="PTHR37488:SF6">
    <property type="entry name" value="DUF1275 DOMAIN PROTEIN (AFU_ORTHOLOGUE AFUA_3G07550)"/>
    <property type="match status" value="1"/>
</dbReference>
<keyword evidence="1" id="KW-0812">Transmembrane</keyword>
<dbReference type="RefSeq" id="XP_040684590.1">
    <property type="nucleotide sequence ID" value="XM_040828945.1"/>
</dbReference>
<feature type="transmembrane region" description="Helical" evidence="1">
    <location>
        <begin position="137"/>
        <end position="157"/>
    </location>
</feature>
<evidence type="ECO:0000313" key="2">
    <source>
        <dbReference type="EMBL" id="OJJ30913.1"/>
    </source>
</evidence>
<keyword evidence="1" id="KW-1133">Transmembrane helix</keyword>
<keyword evidence="3" id="KW-1185">Reference proteome</keyword>
<feature type="transmembrane region" description="Helical" evidence="1">
    <location>
        <begin position="233"/>
        <end position="250"/>
    </location>
</feature>
<accession>A0A1L9R7R6</accession>
<dbReference type="AlphaFoldDB" id="A0A1L9R7R6"/>
<proteinExistence type="predicted"/>
<dbReference type="Pfam" id="PF06912">
    <property type="entry name" value="DUF1275"/>
    <property type="match status" value="1"/>
</dbReference>
<protein>
    <recommendedName>
        <fullName evidence="4">DUF1275 domain protein</fullName>
    </recommendedName>
</protein>
<sequence>MALKFDDEERQLYTPRPLTGNTEVSTAETCVTEKEQLPARRGFVGYLSSEIDTKWSDIPLIVCCYVGGLIDGLSYNYWGNFSNMQTGNTIFIALGVAGKPDHPDMLWAKSLIAVCAFLLGNIVFIHGGRLLGSTRRISLILSFALQAGLILGTAILVHTVPPMPDNPTSVEWRKVVPILLISFQSAGQLTASRILGFPEIPTVLLTALVCDLLLDAKLYQRPLQANPKRNRRIGALLMHFFGSMTAGGMAKHVGLAGGLFLAAAAKGAITVSWFFWKEKMQVKMFA</sequence>
<dbReference type="EMBL" id="KV878216">
    <property type="protein sequence ID" value="OJJ30913.1"/>
    <property type="molecule type" value="Genomic_DNA"/>
</dbReference>
<dbReference type="GeneID" id="63744793"/>
<dbReference type="Proteomes" id="UP000184383">
    <property type="component" value="Unassembled WGS sequence"/>
</dbReference>
<evidence type="ECO:0000256" key="1">
    <source>
        <dbReference type="SAM" id="Phobius"/>
    </source>
</evidence>
<name>A0A1L9R7R6_ASPWE</name>
<dbReference type="InterPro" id="IPR010699">
    <property type="entry name" value="DUF1275"/>
</dbReference>
<keyword evidence="1" id="KW-0472">Membrane</keyword>
<dbReference type="OrthoDB" id="5223589at2759"/>
<evidence type="ECO:0000313" key="3">
    <source>
        <dbReference type="Proteomes" id="UP000184383"/>
    </source>
</evidence>
<dbReference type="PANTHER" id="PTHR37488">
    <property type="entry name" value="DUF1275 DOMAIN-CONTAINING PROTEIN"/>
    <property type="match status" value="1"/>
</dbReference>
<dbReference type="STRING" id="1073089.A0A1L9R7R6"/>